<feature type="compositionally biased region" description="Polar residues" evidence="1">
    <location>
        <begin position="96"/>
        <end position="111"/>
    </location>
</feature>
<keyword evidence="3" id="KW-0413">Isomerase</keyword>
<dbReference type="InterPro" id="IPR014710">
    <property type="entry name" value="RmlC-like_jellyroll"/>
</dbReference>
<dbReference type="InterPro" id="IPR052044">
    <property type="entry name" value="PKS_Associated_Protein"/>
</dbReference>
<dbReference type="SUPFAM" id="SSF51182">
    <property type="entry name" value="RmlC-like cupins"/>
    <property type="match status" value="1"/>
</dbReference>
<evidence type="ECO:0000313" key="3">
    <source>
        <dbReference type="EMBL" id="NYF50861.1"/>
    </source>
</evidence>
<gene>
    <name evidence="3" type="ORF">HDF12_001226</name>
</gene>
<proteinExistence type="predicted"/>
<feature type="region of interest" description="Disordered" evidence="1">
    <location>
        <begin position="90"/>
        <end position="118"/>
    </location>
</feature>
<dbReference type="EMBL" id="JACCCV010000001">
    <property type="protein sequence ID" value="NYF50861.1"/>
    <property type="molecule type" value="Genomic_DNA"/>
</dbReference>
<dbReference type="InterPro" id="IPR013096">
    <property type="entry name" value="Cupin_2"/>
</dbReference>
<evidence type="ECO:0000259" key="2">
    <source>
        <dbReference type="Pfam" id="PF07883"/>
    </source>
</evidence>
<dbReference type="GO" id="GO:0016853">
    <property type="term" value="F:isomerase activity"/>
    <property type="evidence" value="ECO:0007669"/>
    <property type="project" value="UniProtKB-KW"/>
</dbReference>
<organism evidence="3 4">
    <name type="scientific">Tunturiibacter lichenicola</name>
    <dbReference type="NCBI Taxonomy" id="2051959"/>
    <lineage>
        <taxon>Bacteria</taxon>
        <taxon>Pseudomonadati</taxon>
        <taxon>Acidobacteriota</taxon>
        <taxon>Terriglobia</taxon>
        <taxon>Terriglobales</taxon>
        <taxon>Acidobacteriaceae</taxon>
        <taxon>Tunturiibacter</taxon>
    </lineage>
</organism>
<dbReference type="Proteomes" id="UP000534186">
    <property type="component" value="Unassembled WGS sequence"/>
</dbReference>
<reference evidence="3 4" key="1">
    <citation type="submission" date="2020-07" db="EMBL/GenBank/DDBJ databases">
        <title>Genomic Encyclopedia of Type Strains, Phase IV (KMG-V): Genome sequencing to study the core and pangenomes of soil and plant-associated prokaryotes.</title>
        <authorList>
            <person name="Whitman W."/>
        </authorList>
    </citation>
    <scope>NUCLEOTIDE SEQUENCE [LARGE SCALE GENOMIC DNA]</scope>
    <source>
        <strain evidence="3 4">M8UP30</strain>
    </source>
</reference>
<protein>
    <submittedName>
        <fullName evidence="3">Mannose-6-phosphate isomerase-like protein (Cupin superfamily)</fullName>
    </submittedName>
</protein>
<dbReference type="PANTHER" id="PTHR36114:SF1">
    <property type="entry name" value="16.7 KDA PROTEIN IN WHIE LOCUS"/>
    <property type="match status" value="1"/>
</dbReference>
<sequence length="118" mass="13228">MTQIVSPQTAEHYKWGGPRGEDCDGWHLVRTPDLSVIEELMPPGTSEVQHLHLHSRQFFYVLAGELTIDVEQHSFVLHAGTGLEVSPGQRHRVFNRGTNPTRLLVTSQPPSHGDRVNT</sequence>
<dbReference type="InterPro" id="IPR011051">
    <property type="entry name" value="RmlC_Cupin_sf"/>
</dbReference>
<dbReference type="PANTHER" id="PTHR36114">
    <property type="entry name" value="16.7 KDA PROTEIN IN WHIE LOCUS"/>
    <property type="match status" value="1"/>
</dbReference>
<dbReference type="Gene3D" id="2.60.120.10">
    <property type="entry name" value="Jelly Rolls"/>
    <property type="match status" value="1"/>
</dbReference>
<dbReference type="AlphaFoldDB" id="A0A7Y9T276"/>
<evidence type="ECO:0000313" key="4">
    <source>
        <dbReference type="Proteomes" id="UP000534186"/>
    </source>
</evidence>
<accession>A0A7Y9T276</accession>
<name>A0A7Y9T276_9BACT</name>
<comment type="caution">
    <text evidence="3">The sequence shown here is derived from an EMBL/GenBank/DDBJ whole genome shotgun (WGS) entry which is preliminary data.</text>
</comment>
<dbReference type="Pfam" id="PF07883">
    <property type="entry name" value="Cupin_2"/>
    <property type="match status" value="1"/>
</dbReference>
<evidence type="ECO:0000256" key="1">
    <source>
        <dbReference type="SAM" id="MobiDB-lite"/>
    </source>
</evidence>
<feature type="domain" description="Cupin type-2" evidence="2">
    <location>
        <begin position="40"/>
        <end position="105"/>
    </location>
</feature>